<feature type="region of interest" description="Disordered" evidence="1">
    <location>
        <begin position="107"/>
        <end position="171"/>
    </location>
</feature>
<dbReference type="EMBL" id="MN234185">
    <property type="protein sequence ID" value="QFG10145.1"/>
    <property type="molecule type" value="Genomic_DNA"/>
</dbReference>
<dbReference type="KEGG" id="vg:63926221"/>
<reference evidence="2 3" key="1">
    <citation type="submission" date="2019-07" db="EMBL/GenBank/DDBJ databases">
        <authorList>
            <person name="Divens A.M."/>
            <person name="Garlena R.A."/>
            <person name="Russell D.A."/>
            <person name="Pope W.H."/>
            <person name="Jacobs-Sera D."/>
            <person name="Hatfull G.F."/>
        </authorList>
    </citation>
    <scope>NUCLEOTIDE SEQUENCE [LARGE SCALE GENOMIC DNA]</scope>
</reference>
<evidence type="ECO:0000256" key="1">
    <source>
        <dbReference type="SAM" id="MobiDB-lite"/>
    </source>
</evidence>
<evidence type="ECO:0000313" key="2">
    <source>
        <dbReference type="EMBL" id="QFG10145.1"/>
    </source>
</evidence>
<keyword evidence="3" id="KW-1185">Reference proteome</keyword>
<organism evidence="2 3">
    <name type="scientific">Mycobacterium phage Lemuria</name>
    <dbReference type="NCBI Taxonomy" id="2599868"/>
    <lineage>
        <taxon>Viruses</taxon>
        <taxon>Duplodnaviria</taxon>
        <taxon>Heunggongvirae</taxon>
        <taxon>Uroviricota</taxon>
        <taxon>Caudoviricetes</taxon>
        <taxon>Gclasvirinae</taxon>
        <taxon>Jolieduovirus</taxon>
        <taxon>Jolieduovirus lemuria</taxon>
    </lineage>
</organism>
<accession>A0A5J6THH7</accession>
<dbReference type="GeneID" id="63926221"/>
<evidence type="ECO:0000313" key="3">
    <source>
        <dbReference type="Proteomes" id="UP000325760"/>
    </source>
</evidence>
<protein>
    <submittedName>
        <fullName evidence="2">Uncharacterized protein</fullName>
    </submittedName>
</protein>
<name>A0A5J6THH7_9CAUD</name>
<gene>
    <name evidence="2" type="primary">59</name>
    <name evidence="2" type="ORF">PBI_LEMURIA_59</name>
</gene>
<feature type="compositionally biased region" description="Pro residues" evidence="1">
    <location>
        <begin position="161"/>
        <end position="171"/>
    </location>
</feature>
<proteinExistence type="predicted"/>
<feature type="compositionally biased region" description="Pro residues" evidence="1">
    <location>
        <begin position="138"/>
        <end position="152"/>
    </location>
</feature>
<sequence length="171" mass="18341">MSRYVVALVRRSKPCRRTIPVVWFSFGAEDIAAELRGIRKQLAKVVRLMASFDQVRADYKAYATELKEQRDAAIAAAEAAAERDRASLAALEAFQADDAATDAAQLVAQRQADADALQSDLDDVKGRPEPVEPEVPATDPPVPAEPSTPFPSGPSGDTDPVIPPVETPASE</sequence>
<dbReference type="RefSeq" id="YP_010051729.1">
    <property type="nucleotide sequence ID" value="NC_054446.1"/>
</dbReference>
<feature type="compositionally biased region" description="Low complexity" evidence="1">
    <location>
        <begin position="107"/>
        <end position="119"/>
    </location>
</feature>
<dbReference type="Proteomes" id="UP000325760">
    <property type="component" value="Segment"/>
</dbReference>